<dbReference type="Proteomes" id="UP000053424">
    <property type="component" value="Unassembled WGS sequence"/>
</dbReference>
<accession>A0A0C2YTI4</accession>
<dbReference type="HOGENOM" id="CLU_020999_5_1_1"/>
<reference evidence="1 2" key="1">
    <citation type="submission" date="2014-04" db="EMBL/GenBank/DDBJ databases">
        <authorList>
            <consortium name="DOE Joint Genome Institute"/>
            <person name="Kuo A."/>
            <person name="Gay G."/>
            <person name="Dore J."/>
            <person name="Kohler A."/>
            <person name="Nagy L.G."/>
            <person name="Floudas D."/>
            <person name="Copeland A."/>
            <person name="Barry K.W."/>
            <person name="Cichocki N."/>
            <person name="Veneault-Fourrey C."/>
            <person name="LaButti K."/>
            <person name="Lindquist E.A."/>
            <person name="Lipzen A."/>
            <person name="Lundell T."/>
            <person name="Morin E."/>
            <person name="Murat C."/>
            <person name="Sun H."/>
            <person name="Tunlid A."/>
            <person name="Henrissat B."/>
            <person name="Grigoriev I.V."/>
            <person name="Hibbett D.S."/>
            <person name="Martin F."/>
            <person name="Nordberg H.P."/>
            <person name="Cantor M.N."/>
            <person name="Hua S.X."/>
        </authorList>
    </citation>
    <scope>NUCLEOTIDE SEQUENCE [LARGE SCALE GENOMIC DNA]</scope>
    <source>
        <strain evidence="2">h7</strain>
    </source>
</reference>
<dbReference type="InterPro" id="IPR032675">
    <property type="entry name" value="LRR_dom_sf"/>
</dbReference>
<name>A0A0C2YTI4_HEBCY</name>
<dbReference type="OrthoDB" id="3047947at2759"/>
<dbReference type="SUPFAM" id="SSF52058">
    <property type="entry name" value="L domain-like"/>
    <property type="match status" value="1"/>
</dbReference>
<sequence length="501" mass="56362">MTITLKSTNSGCDTLGASDYHERPHQGSMEVAPSVSVIKDIATSGSKISSLPQEILESILDTAQEEANCAYPNDLTKSSVYLTASQVSKFWRSVAINNPLWWTYLLIFPPWKFDAIATYLKRSKACPIDMHISIHPDYWYISRKSTTTLPSLSGFGALADIISPHFHRCRSLRVQGIFFQSYNSSIDLLRHLENVEMPYLEEFTFDGEFSFRGPTPIIDRRIHLFSAAPMLRDLRTGGTALKVFTPSLSSVTTLHLSRVIDKGFIGFPELGRMLEACTLLTFFAIYDDFLNEWAGVSASCHVPLLEKLHIFGNMLSVSELILFLDAPKLQELVIAPIVAADVSLLLTHSTPQRFRFPLLTSLTLALAYPDAFNVLPIASTCFPRVELLAVSSAYFDDFYRVFTTENFIVYPNLRSIAITGVDRPLAEILHDVATFRQKHKVPFRKIIVDATSLEVLRSTGFDWYGAELVEGEVWERQRKAALYSHMPDLFVGSPYDDSDEN</sequence>
<keyword evidence="2" id="KW-1185">Reference proteome</keyword>
<proteinExistence type="predicted"/>
<reference evidence="2" key="2">
    <citation type="submission" date="2015-01" db="EMBL/GenBank/DDBJ databases">
        <title>Evolutionary Origins and Diversification of the Mycorrhizal Mutualists.</title>
        <authorList>
            <consortium name="DOE Joint Genome Institute"/>
            <consortium name="Mycorrhizal Genomics Consortium"/>
            <person name="Kohler A."/>
            <person name="Kuo A."/>
            <person name="Nagy L.G."/>
            <person name="Floudas D."/>
            <person name="Copeland A."/>
            <person name="Barry K.W."/>
            <person name="Cichocki N."/>
            <person name="Veneault-Fourrey C."/>
            <person name="LaButti K."/>
            <person name="Lindquist E.A."/>
            <person name="Lipzen A."/>
            <person name="Lundell T."/>
            <person name="Morin E."/>
            <person name="Murat C."/>
            <person name="Riley R."/>
            <person name="Ohm R."/>
            <person name="Sun H."/>
            <person name="Tunlid A."/>
            <person name="Henrissat B."/>
            <person name="Grigoriev I.V."/>
            <person name="Hibbett D.S."/>
            <person name="Martin F."/>
        </authorList>
    </citation>
    <scope>NUCLEOTIDE SEQUENCE [LARGE SCALE GENOMIC DNA]</scope>
    <source>
        <strain evidence="2">h7</strain>
    </source>
</reference>
<dbReference type="STRING" id="686832.A0A0C2YTI4"/>
<organism evidence="1 2">
    <name type="scientific">Hebeloma cylindrosporum</name>
    <dbReference type="NCBI Taxonomy" id="76867"/>
    <lineage>
        <taxon>Eukaryota</taxon>
        <taxon>Fungi</taxon>
        <taxon>Dikarya</taxon>
        <taxon>Basidiomycota</taxon>
        <taxon>Agaricomycotina</taxon>
        <taxon>Agaricomycetes</taxon>
        <taxon>Agaricomycetidae</taxon>
        <taxon>Agaricales</taxon>
        <taxon>Agaricineae</taxon>
        <taxon>Hymenogastraceae</taxon>
        <taxon>Hebeloma</taxon>
    </lineage>
</organism>
<gene>
    <name evidence="1" type="ORF">M413DRAFT_379087</name>
</gene>
<protein>
    <submittedName>
        <fullName evidence="1">Uncharacterized protein</fullName>
    </submittedName>
</protein>
<evidence type="ECO:0000313" key="1">
    <source>
        <dbReference type="EMBL" id="KIM44317.1"/>
    </source>
</evidence>
<dbReference type="EMBL" id="KN831774">
    <property type="protein sequence ID" value="KIM44317.1"/>
    <property type="molecule type" value="Genomic_DNA"/>
</dbReference>
<dbReference type="AlphaFoldDB" id="A0A0C2YTI4"/>
<dbReference type="Gene3D" id="3.80.10.10">
    <property type="entry name" value="Ribonuclease Inhibitor"/>
    <property type="match status" value="1"/>
</dbReference>
<evidence type="ECO:0000313" key="2">
    <source>
        <dbReference type="Proteomes" id="UP000053424"/>
    </source>
</evidence>